<feature type="transmembrane region" description="Helical" evidence="2">
    <location>
        <begin position="75"/>
        <end position="100"/>
    </location>
</feature>
<organism evidence="3 4">
    <name type="scientific">Mesorhizobium denitrificans</name>
    <dbReference type="NCBI Taxonomy" id="2294114"/>
    <lineage>
        <taxon>Bacteria</taxon>
        <taxon>Pseudomonadati</taxon>
        <taxon>Pseudomonadota</taxon>
        <taxon>Alphaproteobacteria</taxon>
        <taxon>Hyphomicrobiales</taxon>
        <taxon>Phyllobacteriaceae</taxon>
        <taxon>Mesorhizobium</taxon>
    </lineage>
</organism>
<feature type="transmembrane region" description="Helical" evidence="2">
    <location>
        <begin position="28"/>
        <end position="54"/>
    </location>
</feature>
<dbReference type="NCBIfam" id="NF008528">
    <property type="entry name" value="PRK11463.1-2"/>
    <property type="match status" value="1"/>
</dbReference>
<dbReference type="Pfam" id="PF04186">
    <property type="entry name" value="FxsA"/>
    <property type="match status" value="1"/>
</dbReference>
<feature type="region of interest" description="Disordered" evidence="1">
    <location>
        <begin position="137"/>
        <end position="161"/>
    </location>
</feature>
<name>A0A371XGY0_9HYPH</name>
<evidence type="ECO:0000313" key="3">
    <source>
        <dbReference type="EMBL" id="RFC68489.1"/>
    </source>
</evidence>
<dbReference type="RefSeq" id="WP_116622925.1">
    <property type="nucleotide sequence ID" value="NZ_QURN01000004.1"/>
</dbReference>
<dbReference type="EMBL" id="QURN01000004">
    <property type="protein sequence ID" value="RFC68489.1"/>
    <property type="molecule type" value="Genomic_DNA"/>
</dbReference>
<keyword evidence="2" id="KW-0812">Transmembrane</keyword>
<protein>
    <submittedName>
        <fullName evidence="3">Membrane protein FxsA</fullName>
    </submittedName>
</protein>
<evidence type="ECO:0000313" key="4">
    <source>
        <dbReference type="Proteomes" id="UP000262379"/>
    </source>
</evidence>
<evidence type="ECO:0000256" key="2">
    <source>
        <dbReference type="SAM" id="Phobius"/>
    </source>
</evidence>
<dbReference type="AlphaFoldDB" id="A0A371XGY0"/>
<keyword evidence="2" id="KW-1133">Transmembrane helix</keyword>
<accession>A0A371XGY0</accession>
<evidence type="ECO:0000256" key="1">
    <source>
        <dbReference type="SAM" id="MobiDB-lite"/>
    </source>
</evidence>
<comment type="caution">
    <text evidence="3">The sequence shown here is derived from an EMBL/GenBank/DDBJ whole genome shotgun (WGS) entry which is preliminary data.</text>
</comment>
<dbReference type="GO" id="GO:0016020">
    <property type="term" value="C:membrane"/>
    <property type="evidence" value="ECO:0007669"/>
    <property type="project" value="InterPro"/>
</dbReference>
<dbReference type="PANTHER" id="PTHR35335">
    <property type="entry name" value="UPF0716 PROTEIN FXSA"/>
    <property type="match status" value="1"/>
</dbReference>
<dbReference type="InterPro" id="IPR007313">
    <property type="entry name" value="FxsA"/>
</dbReference>
<sequence length="161" mass="17613">MRFPAIFLLLWPLLEIAGFVIVGKQVGVLATIALVIAMGVLGAALMRFQGFGVLARIRTEMEAGRNPGRELAHGVMILLAGVLLLVPGFVSDIIGLALFIPPIRDLAWKYLSRNVDFSSVVVTRGFGGRQQGAKTIDLDEEDYTSNPDPNSPWRRIDRPDV</sequence>
<gene>
    <name evidence="3" type="primary">fxsA</name>
    <name evidence="3" type="ORF">DY251_05830</name>
</gene>
<dbReference type="Proteomes" id="UP000262379">
    <property type="component" value="Unassembled WGS sequence"/>
</dbReference>
<keyword evidence="4" id="KW-1185">Reference proteome</keyword>
<reference evidence="4" key="1">
    <citation type="submission" date="2018-08" db="EMBL/GenBank/DDBJ databases">
        <authorList>
            <person name="Im W.T."/>
        </authorList>
    </citation>
    <scope>NUCLEOTIDE SEQUENCE [LARGE SCALE GENOMIC DNA]</scope>
    <source>
        <strain evidence="4">LA-28</strain>
    </source>
</reference>
<keyword evidence="2" id="KW-0472">Membrane</keyword>
<proteinExistence type="predicted"/>
<dbReference type="PANTHER" id="PTHR35335:SF1">
    <property type="entry name" value="UPF0716 PROTEIN FXSA"/>
    <property type="match status" value="1"/>
</dbReference>